<evidence type="ECO:0000313" key="6">
    <source>
        <dbReference type="Proteomes" id="UP001498398"/>
    </source>
</evidence>
<evidence type="ECO:0000256" key="3">
    <source>
        <dbReference type="SAM" id="Phobius"/>
    </source>
</evidence>
<feature type="domain" description="Cytochrome b5 heme-binding" evidence="4">
    <location>
        <begin position="90"/>
        <end position="186"/>
    </location>
</feature>
<dbReference type="SUPFAM" id="SSF55856">
    <property type="entry name" value="Cytochrome b5-like heme/steroid binding domain"/>
    <property type="match status" value="1"/>
</dbReference>
<gene>
    <name evidence="5" type="ORF">VKT23_012006</name>
</gene>
<dbReference type="SMART" id="SM01117">
    <property type="entry name" value="Cyt-b5"/>
    <property type="match status" value="1"/>
</dbReference>
<evidence type="ECO:0000259" key="4">
    <source>
        <dbReference type="SMART" id="SM01117"/>
    </source>
</evidence>
<feature type="transmembrane region" description="Helical" evidence="3">
    <location>
        <begin position="12"/>
        <end position="32"/>
    </location>
</feature>
<dbReference type="PANTHER" id="PTHR10281:SF115">
    <property type="entry name" value="BINDING PROTEIN, PUTATIVE (AFU_ORTHOLOGUE AFUA_4G06240)-RELATED"/>
    <property type="match status" value="1"/>
</dbReference>
<dbReference type="InterPro" id="IPR001199">
    <property type="entry name" value="Cyt_B5-like_heme/steroid-bd"/>
</dbReference>
<comment type="caution">
    <text evidence="5">The sequence shown here is derived from an EMBL/GenBank/DDBJ whole genome shotgun (WGS) entry which is preliminary data.</text>
</comment>
<organism evidence="5 6">
    <name type="scientific">Marasmiellus scandens</name>
    <dbReference type="NCBI Taxonomy" id="2682957"/>
    <lineage>
        <taxon>Eukaryota</taxon>
        <taxon>Fungi</taxon>
        <taxon>Dikarya</taxon>
        <taxon>Basidiomycota</taxon>
        <taxon>Agaricomycotina</taxon>
        <taxon>Agaricomycetes</taxon>
        <taxon>Agaricomycetidae</taxon>
        <taxon>Agaricales</taxon>
        <taxon>Marasmiineae</taxon>
        <taxon>Omphalotaceae</taxon>
        <taxon>Marasmiellus</taxon>
    </lineage>
</organism>
<keyword evidence="6" id="KW-1185">Reference proteome</keyword>
<protein>
    <recommendedName>
        <fullName evidence="4">Cytochrome b5 heme-binding domain-containing protein</fullName>
    </recommendedName>
</protein>
<sequence>MTNESVTKHSFSLTSTQLYSILLLFPLSVFFLRKYAFSANTNSTSPTSGNISSNNSSNGPDKDGKNEGEQTKSIMQPAREDLLPPKDDPYTLEQLKAYDGSDSSKPIYVSIKGTVFDVSRKTDVYGPGKAYNIFAGKDGSRGLGMSSLKTEDAVPDWSVLEEKDKKTLDDWYTFFEKRYNIVGRVTDMPSTVASFVVSHSSAANSNL</sequence>
<dbReference type="InterPro" id="IPR050577">
    <property type="entry name" value="MAPR/NEUFC/NENF-like"/>
</dbReference>
<proteinExistence type="inferred from homology"/>
<comment type="similarity">
    <text evidence="1">Belongs to the cytochrome b5 family. MAPR subfamily.</text>
</comment>
<reference evidence="5 6" key="1">
    <citation type="submission" date="2024-01" db="EMBL/GenBank/DDBJ databases">
        <title>A draft genome for the cacao thread blight pathogen Marasmiellus scandens.</title>
        <authorList>
            <person name="Baruah I.K."/>
            <person name="Leung J."/>
            <person name="Bukari Y."/>
            <person name="Amoako-Attah I."/>
            <person name="Meinhardt L.W."/>
            <person name="Bailey B.A."/>
            <person name="Cohen S.P."/>
        </authorList>
    </citation>
    <scope>NUCLEOTIDE SEQUENCE [LARGE SCALE GENOMIC DNA]</scope>
    <source>
        <strain evidence="5 6">GH-19</strain>
    </source>
</reference>
<feature type="compositionally biased region" description="Basic and acidic residues" evidence="2">
    <location>
        <begin position="60"/>
        <end position="70"/>
    </location>
</feature>
<dbReference type="InterPro" id="IPR036400">
    <property type="entry name" value="Cyt_B5-like_heme/steroid_sf"/>
</dbReference>
<dbReference type="Proteomes" id="UP001498398">
    <property type="component" value="Unassembled WGS sequence"/>
</dbReference>
<feature type="compositionally biased region" description="Low complexity" evidence="2">
    <location>
        <begin position="41"/>
        <end position="58"/>
    </location>
</feature>
<keyword evidence="3" id="KW-0472">Membrane</keyword>
<evidence type="ECO:0000256" key="1">
    <source>
        <dbReference type="ARBA" id="ARBA00038357"/>
    </source>
</evidence>
<name>A0ABR1J7I7_9AGAR</name>
<keyword evidence="3" id="KW-1133">Transmembrane helix</keyword>
<accession>A0ABR1J7I7</accession>
<evidence type="ECO:0000256" key="2">
    <source>
        <dbReference type="SAM" id="MobiDB-lite"/>
    </source>
</evidence>
<feature type="region of interest" description="Disordered" evidence="2">
    <location>
        <begin position="41"/>
        <end position="70"/>
    </location>
</feature>
<keyword evidence="3" id="KW-0812">Transmembrane</keyword>
<dbReference type="Gene3D" id="3.10.120.10">
    <property type="entry name" value="Cytochrome b5-like heme/steroid binding domain"/>
    <property type="match status" value="1"/>
</dbReference>
<dbReference type="Pfam" id="PF00173">
    <property type="entry name" value="Cyt-b5"/>
    <property type="match status" value="1"/>
</dbReference>
<dbReference type="PANTHER" id="PTHR10281">
    <property type="entry name" value="MEMBRANE-ASSOCIATED PROGESTERONE RECEPTOR COMPONENT-RELATED"/>
    <property type="match status" value="1"/>
</dbReference>
<evidence type="ECO:0000313" key="5">
    <source>
        <dbReference type="EMBL" id="KAK7453327.1"/>
    </source>
</evidence>
<dbReference type="EMBL" id="JBANRG010000027">
    <property type="protein sequence ID" value="KAK7453327.1"/>
    <property type="molecule type" value="Genomic_DNA"/>
</dbReference>